<keyword evidence="3" id="KW-1185">Reference proteome</keyword>
<keyword evidence="1" id="KW-1133">Transmembrane helix</keyword>
<dbReference type="AlphaFoldDB" id="A0A8J6FB54"/>
<feature type="transmembrane region" description="Helical" evidence="1">
    <location>
        <begin position="88"/>
        <end position="111"/>
    </location>
</feature>
<comment type="caution">
    <text evidence="2">The sequence shown here is derived from an EMBL/GenBank/DDBJ whole genome shotgun (WGS) entry which is preliminary data.</text>
</comment>
<proteinExistence type="predicted"/>
<protein>
    <submittedName>
        <fullName evidence="2">Uncharacterized protein</fullName>
    </submittedName>
</protein>
<evidence type="ECO:0000313" key="2">
    <source>
        <dbReference type="EMBL" id="KAG9484121.1"/>
    </source>
</evidence>
<reference evidence="2" key="1">
    <citation type="thesis" date="2020" institute="ProQuest LLC" country="789 East Eisenhower Parkway, Ann Arbor, MI, USA">
        <title>Comparative Genomics and Chromosome Evolution.</title>
        <authorList>
            <person name="Mudd A.B."/>
        </authorList>
    </citation>
    <scope>NUCLEOTIDE SEQUENCE</scope>
    <source>
        <strain evidence="2">HN-11 Male</strain>
        <tissue evidence="2">Kidney and liver</tissue>
    </source>
</reference>
<sequence>MPTTGSIHINCNTLEILYFQCFFSVVFHQVVLCIKLATISRLSTGEIKVWKIQEDLLHRNQYRDIGEFVTNQNLIYVERRYFLHCNTLYIKCPTCLLVYVVHFPVFNILLVVTLCNTYAACCITFLMHFPVTCAGSVPCMLAQVHIKMTHSLLVTVRHMIAQRPHIEPDL</sequence>
<name>A0A8J6FB54_ELECQ</name>
<accession>A0A8J6FB54</accession>
<dbReference type="Proteomes" id="UP000770717">
    <property type="component" value="Unassembled WGS sequence"/>
</dbReference>
<keyword evidence="1" id="KW-0472">Membrane</keyword>
<keyword evidence="1" id="KW-0812">Transmembrane</keyword>
<gene>
    <name evidence="2" type="ORF">GDO78_009826</name>
</gene>
<organism evidence="2 3">
    <name type="scientific">Eleutherodactylus coqui</name>
    <name type="common">Puerto Rican coqui</name>
    <dbReference type="NCBI Taxonomy" id="57060"/>
    <lineage>
        <taxon>Eukaryota</taxon>
        <taxon>Metazoa</taxon>
        <taxon>Chordata</taxon>
        <taxon>Craniata</taxon>
        <taxon>Vertebrata</taxon>
        <taxon>Euteleostomi</taxon>
        <taxon>Amphibia</taxon>
        <taxon>Batrachia</taxon>
        <taxon>Anura</taxon>
        <taxon>Neobatrachia</taxon>
        <taxon>Hyloidea</taxon>
        <taxon>Eleutherodactylidae</taxon>
        <taxon>Eleutherodactylinae</taxon>
        <taxon>Eleutherodactylus</taxon>
        <taxon>Eleutherodactylus</taxon>
    </lineage>
</organism>
<evidence type="ECO:0000256" key="1">
    <source>
        <dbReference type="SAM" id="Phobius"/>
    </source>
</evidence>
<feature type="transmembrane region" description="Helical" evidence="1">
    <location>
        <begin position="117"/>
        <end position="141"/>
    </location>
</feature>
<dbReference type="EMBL" id="WNTK01000005">
    <property type="protein sequence ID" value="KAG9484121.1"/>
    <property type="molecule type" value="Genomic_DNA"/>
</dbReference>
<evidence type="ECO:0000313" key="3">
    <source>
        <dbReference type="Proteomes" id="UP000770717"/>
    </source>
</evidence>